<evidence type="ECO:0000259" key="2">
    <source>
        <dbReference type="Pfam" id="PF04059"/>
    </source>
</evidence>
<organism evidence="3 4">
    <name type="scientific">Digitaria exilis</name>
    <dbReference type="NCBI Taxonomy" id="1010633"/>
    <lineage>
        <taxon>Eukaryota</taxon>
        <taxon>Viridiplantae</taxon>
        <taxon>Streptophyta</taxon>
        <taxon>Embryophyta</taxon>
        <taxon>Tracheophyta</taxon>
        <taxon>Spermatophyta</taxon>
        <taxon>Magnoliopsida</taxon>
        <taxon>Liliopsida</taxon>
        <taxon>Poales</taxon>
        <taxon>Poaceae</taxon>
        <taxon>PACMAD clade</taxon>
        <taxon>Panicoideae</taxon>
        <taxon>Panicodae</taxon>
        <taxon>Paniceae</taxon>
        <taxon>Anthephorinae</taxon>
        <taxon>Digitaria</taxon>
    </lineage>
</organism>
<reference evidence="3" key="1">
    <citation type="submission" date="2020-07" db="EMBL/GenBank/DDBJ databases">
        <title>Genome sequence and genetic diversity analysis of an under-domesticated orphan crop, white fonio (Digitaria exilis).</title>
        <authorList>
            <person name="Bennetzen J.L."/>
            <person name="Chen S."/>
            <person name="Ma X."/>
            <person name="Wang X."/>
            <person name="Yssel A.E.J."/>
            <person name="Chaluvadi S.R."/>
            <person name="Johnson M."/>
            <person name="Gangashetty P."/>
            <person name="Hamidou F."/>
            <person name="Sanogo M.D."/>
            <person name="Zwaenepoel A."/>
            <person name="Wallace J."/>
            <person name="Van De Peer Y."/>
            <person name="Van Deynze A."/>
        </authorList>
    </citation>
    <scope>NUCLEOTIDE SEQUENCE</scope>
    <source>
        <tissue evidence="3">Leaves</tissue>
    </source>
</reference>
<feature type="compositionally biased region" description="Low complexity" evidence="1">
    <location>
        <begin position="65"/>
        <end position="74"/>
    </location>
</feature>
<evidence type="ECO:0000313" key="4">
    <source>
        <dbReference type="Proteomes" id="UP000636709"/>
    </source>
</evidence>
<accession>A0A835FJK9</accession>
<comment type="caution">
    <text evidence="3">The sequence shown here is derived from an EMBL/GenBank/DDBJ whole genome shotgun (WGS) entry which is preliminary data.</text>
</comment>
<protein>
    <recommendedName>
        <fullName evidence="2">Mei2-like C-terminal RNA recognition motif domain-containing protein</fullName>
    </recommendedName>
</protein>
<feature type="domain" description="Mei2-like C-terminal RNA recognition motif" evidence="2">
    <location>
        <begin position="214"/>
        <end position="321"/>
    </location>
</feature>
<feature type="compositionally biased region" description="Low complexity" evidence="1">
    <location>
        <begin position="126"/>
        <end position="141"/>
    </location>
</feature>
<evidence type="ECO:0000256" key="1">
    <source>
        <dbReference type="SAM" id="MobiDB-lite"/>
    </source>
</evidence>
<dbReference type="InterPro" id="IPR012677">
    <property type="entry name" value="Nucleotide-bd_a/b_plait_sf"/>
</dbReference>
<dbReference type="AlphaFoldDB" id="A0A835FJK9"/>
<keyword evidence="4" id="KW-1185">Reference proteome</keyword>
<sequence length="363" mass="38933">MRGFSGCWGAPLGPGAVGMPLMPAPHGAIAMPAAGTPGVAVAARAVPQAHVAADKQQQPSGSVTRAAGRAPGARARPRQHLDVPPRMQRAARHGAPAASRGAKAAGAVTGEAASENEPSPRSVLYSATSTSPPITPTTSLPVPSPPPPATEAFAAPTVPPPHRHSVELGAASKPAGPAKQRCQRGCRRAAQPAPRGGEVRRIAPRLMFDPSSKRTSLMIRDIPNDFSRRRMMSIIDEHCFIENQRIPDGGVKSEYDFLYVPMDFRTLANKGYAFVNMTSPEAARRLWEHLHSHRWDVRRCGKTCAVDYAATQGLENLVDRFSGSSFCCDTEEFLPARFEPPRDGTRPAVSVIHVLGRLIRRHS</sequence>
<dbReference type="SUPFAM" id="SSF54928">
    <property type="entry name" value="RNA-binding domain, RBD"/>
    <property type="match status" value="1"/>
</dbReference>
<evidence type="ECO:0000313" key="3">
    <source>
        <dbReference type="EMBL" id="KAF8759449.1"/>
    </source>
</evidence>
<dbReference type="GO" id="GO:0003676">
    <property type="term" value="F:nucleic acid binding"/>
    <property type="evidence" value="ECO:0007669"/>
    <property type="project" value="InterPro"/>
</dbReference>
<feature type="region of interest" description="Disordered" evidence="1">
    <location>
        <begin position="50"/>
        <end position="148"/>
    </location>
</feature>
<dbReference type="Proteomes" id="UP000636709">
    <property type="component" value="Unassembled WGS sequence"/>
</dbReference>
<feature type="compositionally biased region" description="Low complexity" evidence="1">
    <location>
        <begin position="94"/>
        <end position="113"/>
    </location>
</feature>
<dbReference type="InterPro" id="IPR035979">
    <property type="entry name" value="RBD_domain_sf"/>
</dbReference>
<dbReference type="EMBL" id="JACEFO010000718">
    <property type="protein sequence ID" value="KAF8759449.1"/>
    <property type="molecule type" value="Genomic_DNA"/>
</dbReference>
<dbReference type="InterPro" id="IPR007201">
    <property type="entry name" value="Mei2-like_Rrm_C"/>
</dbReference>
<name>A0A835FJK9_9POAL</name>
<dbReference type="OrthoDB" id="417481at2759"/>
<dbReference type="Gene3D" id="3.30.70.330">
    <property type="match status" value="1"/>
</dbReference>
<proteinExistence type="predicted"/>
<gene>
    <name evidence="3" type="ORF">HU200_010497</name>
</gene>
<dbReference type="Pfam" id="PF04059">
    <property type="entry name" value="RRM_2"/>
    <property type="match status" value="1"/>
</dbReference>